<dbReference type="KEGG" id="salh:HMF8227_01331"/>
<reference evidence="2 3" key="1">
    <citation type="submission" date="2018-05" db="EMBL/GenBank/DDBJ databases">
        <title>Salinimonas sp. HMF8227 Genome sequencing and assembly.</title>
        <authorList>
            <person name="Kang H."/>
            <person name="Kang J."/>
            <person name="Cha I."/>
            <person name="Kim H."/>
            <person name="Joh K."/>
        </authorList>
    </citation>
    <scope>NUCLEOTIDE SEQUENCE [LARGE SCALE GENOMIC DNA]</scope>
    <source>
        <strain evidence="2 3">HMF8227</strain>
    </source>
</reference>
<dbReference type="EMBL" id="CP029347">
    <property type="protein sequence ID" value="AWL11809.1"/>
    <property type="molecule type" value="Genomic_DNA"/>
</dbReference>
<evidence type="ECO:0008006" key="4">
    <source>
        <dbReference type="Google" id="ProtNLM"/>
    </source>
</evidence>
<dbReference type="SUPFAM" id="SSF53850">
    <property type="entry name" value="Periplasmic binding protein-like II"/>
    <property type="match status" value="1"/>
</dbReference>
<sequence length="256" mass="29833">MNRIFIIWTAACLLTMSGATGARALDLTYLIYPGQVQPLQISQPGQPMHSGVITDIVKAIFAQQPYRLKTLMAPAQRMQRMREQGEVHHWLTYGAEPWLIDGARLSQTPLFDWRHVLITRRDIEVNQWNDLASVHLLLVRGYDYPQLQSYLSEQSDENVRFRISYVASPAHALRMLQKGRGDAYLDIDLRLQYHLRQLNMRANDYVIQSLSHLIPTIQMYLMYDGHLPEEAQHWLEYRLAELAQTGELKRIVDTYR</sequence>
<keyword evidence="1" id="KW-0732">Signal</keyword>
<name>A0A2S2E2J5_9ALTE</name>
<keyword evidence="3" id="KW-1185">Reference proteome</keyword>
<feature type="signal peptide" evidence="1">
    <location>
        <begin position="1"/>
        <end position="24"/>
    </location>
</feature>
<gene>
    <name evidence="2" type="ORF">HMF8227_01331</name>
</gene>
<proteinExistence type="predicted"/>
<accession>A0A2S2E2J5</accession>
<dbReference type="AlphaFoldDB" id="A0A2S2E2J5"/>
<feature type="chain" id="PRO_5015405338" description="Solute-binding protein family 3/N-terminal domain-containing protein" evidence="1">
    <location>
        <begin position="25"/>
        <end position="256"/>
    </location>
</feature>
<evidence type="ECO:0000313" key="2">
    <source>
        <dbReference type="EMBL" id="AWL11809.1"/>
    </source>
</evidence>
<dbReference type="Proteomes" id="UP000245728">
    <property type="component" value="Chromosome"/>
</dbReference>
<protein>
    <recommendedName>
        <fullName evidence="4">Solute-binding protein family 3/N-terminal domain-containing protein</fullName>
    </recommendedName>
</protein>
<organism evidence="2 3">
    <name type="scientific">Saliniradius amylolyticus</name>
    <dbReference type="NCBI Taxonomy" id="2183582"/>
    <lineage>
        <taxon>Bacteria</taxon>
        <taxon>Pseudomonadati</taxon>
        <taxon>Pseudomonadota</taxon>
        <taxon>Gammaproteobacteria</taxon>
        <taxon>Alteromonadales</taxon>
        <taxon>Alteromonadaceae</taxon>
        <taxon>Saliniradius</taxon>
    </lineage>
</organism>
<evidence type="ECO:0000256" key="1">
    <source>
        <dbReference type="SAM" id="SignalP"/>
    </source>
</evidence>
<dbReference type="Gene3D" id="3.40.190.10">
    <property type="entry name" value="Periplasmic binding protein-like II"/>
    <property type="match status" value="2"/>
</dbReference>
<evidence type="ECO:0000313" key="3">
    <source>
        <dbReference type="Proteomes" id="UP000245728"/>
    </source>
</evidence>